<dbReference type="FunFam" id="1.10.238.10:FF:000336">
    <property type="entry name" value="HLH domain-containing protein"/>
    <property type="match status" value="1"/>
</dbReference>
<gene>
    <name evidence="6" type="ORF">SNE40_021595</name>
</gene>
<keyword evidence="4" id="KW-0514">Muscle protein</keyword>
<dbReference type="AlphaFoldDB" id="A0AAN8G4R8"/>
<feature type="domain" description="EF-hand" evidence="5">
    <location>
        <begin position="42"/>
        <end position="77"/>
    </location>
</feature>
<evidence type="ECO:0000313" key="7">
    <source>
        <dbReference type="Proteomes" id="UP001347796"/>
    </source>
</evidence>
<sequence length="163" mass="18855">MWIIYFVFSELKQTFDLFDKNQDGKISSEELGCVLRTLGHDYTAIEIDEMIKNADTNENGYVEYDEFLQLMKRWSTTHPSASGAAAVVEPEQSDEDRRKETFKVFDMDGNGYIDEHELRYVMRRLGENLEEEDVKAMFHLADLNGDGLIDYDGELIEDSFNLG</sequence>
<dbReference type="InterPro" id="IPR018247">
    <property type="entry name" value="EF_Hand_1_Ca_BS"/>
</dbReference>
<protein>
    <recommendedName>
        <fullName evidence="5">EF-hand domain-containing protein</fullName>
    </recommendedName>
</protein>
<feature type="domain" description="EF-hand" evidence="5">
    <location>
        <begin position="93"/>
        <end position="128"/>
    </location>
</feature>
<dbReference type="PROSITE" id="PS50222">
    <property type="entry name" value="EF_HAND_2"/>
    <property type="match status" value="4"/>
</dbReference>
<dbReference type="InterPro" id="IPR050145">
    <property type="entry name" value="Centrin_CML-like"/>
</dbReference>
<evidence type="ECO:0000256" key="3">
    <source>
        <dbReference type="ARBA" id="ARBA00022837"/>
    </source>
</evidence>
<accession>A0AAN8G4R8</accession>
<reference evidence="6 7" key="1">
    <citation type="submission" date="2024-01" db="EMBL/GenBank/DDBJ databases">
        <title>The genome of the rayed Mediterranean limpet Patella caerulea (Linnaeus, 1758).</title>
        <authorList>
            <person name="Anh-Thu Weber A."/>
            <person name="Halstead-Nussloch G."/>
        </authorList>
    </citation>
    <scope>NUCLEOTIDE SEQUENCE [LARGE SCALE GENOMIC DNA]</scope>
    <source>
        <strain evidence="6">AATW-2023a</strain>
        <tissue evidence="6">Whole specimen</tissue>
    </source>
</reference>
<dbReference type="SMART" id="SM00054">
    <property type="entry name" value="EFh"/>
    <property type="match status" value="4"/>
</dbReference>
<dbReference type="FunFam" id="1.10.238.10:FF:000001">
    <property type="entry name" value="Calmodulin 1"/>
    <property type="match status" value="1"/>
</dbReference>
<evidence type="ECO:0000256" key="4">
    <source>
        <dbReference type="ARBA" id="ARBA00023179"/>
    </source>
</evidence>
<dbReference type="InterPro" id="IPR002048">
    <property type="entry name" value="EF_hand_dom"/>
</dbReference>
<comment type="caution">
    <text evidence="6">The sequence shown here is derived from an EMBL/GenBank/DDBJ whole genome shotgun (WGS) entry which is preliminary data.</text>
</comment>
<organism evidence="6 7">
    <name type="scientific">Patella caerulea</name>
    <name type="common">Rayed Mediterranean limpet</name>
    <dbReference type="NCBI Taxonomy" id="87958"/>
    <lineage>
        <taxon>Eukaryota</taxon>
        <taxon>Metazoa</taxon>
        <taxon>Spiralia</taxon>
        <taxon>Lophotrochozoa</taxon>
        <taxon>Mollusca</taxon>
        <taxon>Gastropoda</taxon>
        <taxon>Patellogastropoda</taxon>
        <taxon>Patelloidea</taxon>
        <taxon>Patellidae</taxon>
        <taxon>Patella</taxon>
    </lineage>
</organism>
<evidence type="ECO:0000313" key="6">
    <source>
        <dbReference type="EMBL" id="KAK6167611.1"/>
    </source>
</evidence>
<name>A0AAN8G4R8_PATCE</name>
<dbReference type="GO" id="GO:0005509">
    <property type="term" value="F:calcium ion binding"/>
    <property type="evidence" value="ECO:0007669"/>
    <property type="project" value="InterPro"/>
</dbReference>
<dbReference type="InterPro" id="IPR011992">
    <property type="entry name" value="EF-hand-dom_pair"/>
</dbReference>
<dbReference type="Pfam" id="PF13499">
    <property type="entry name" value="EF-hand_7"/>
    <property type="match status" value="2"/>
</dbReference>
<keyword evidence="2" id="KW-0677">Repeat</keyword>
<feature type="domain" description="EF-hand" evidence="5">
    <location>
        <begin position="129"/>
        <end position="163"/>
    </location>
</feature>
<evidence type="ECO:0000259" key="5">
    <source>
        <dbReference type="PROSITE" id="PS50222"/>
    </source>
</evidence>
<dbReference type="SUPFAM" id="SSF47473">
    <property type="entry name" value="EF-hand"/>
    <property type="match status" value="1"/>
</dbReference>
<keyword evidence="7" id="KW-1185">Reference proteome</keyword>
<keyword evidence="3" id="KW-0106">Calcium</keyword>
<dbReference type="CDD" id="cd00051">
    <property type="entry name" value="EFh"/>
    <property type="match status" value="2"/>
</dbReference>
<proteinExistence type="predicted"/>
<dbReference type="Gene3D" id="1.10.238.10">
    <property type="entry name" value="EF-hand"/>
    <property type="match status" value="2"/>
</dbReference>
<dbReference type="Proteomes" id="UP001347796">
    <property type="component" value="Unassembled WGS sequence"/>
</dbReference>
<feature type="domain" description="EF-hand" evidence="5">
    <location>
        <begin position="6"/>
        <end position="41"/>
    </location>
</feature>
<keyword evidence="1" id="KW-0479">Metal-binding</keyword>
<dbReference type="EMBL" id="JAZGQO010000018">
    <property type="protein sequence ID" value="KAK6167611.1"/>
    <property type="molecule type" value="Genomic_DNA"/>
</dbReference>
<dbReference type="PANTHER" id="PTHR23050">
    <property type="entry name" value="CALCIUM BINDING PROTEIN"/>
    <property type="match status" value="1"/>
</dbReference>
<dbReference type="PROSITE" id="PS00018">
    <property type="entry name" value="EF_HAND_1"/>
    <property type="match status" value="3"/>
</dbReference>
<evidence type="ECO:0000256" key="2">
    <source>
        <dbReference type="ARBA" id="ARBA00022737"/>
    </source>
</evidence>
<evidence type="ECO:0000256" key="1">
    <source>
        <dbReference type="ARBA" id="ARBA00022723"/>
    </source>
</evidence>